<organism evidence="1 2">
    <name type="scientific">Vibrio proteolyticus NBRC 13287</name>
    <dbReference type="NCBI Taxonomy" id="1219065"/>
    <lineage>
        <taxon>Bacteria</taxon>
        <taxon>Pseudomonadati</taxon>
        <taxon>Pseudomonadota</taxon>
        <taxon>Gammaproteobacteria</taxon>
        <taxon>Vibrionales</taxon>
        <taxon>Vibrionaceae</taxon>
        <taxon>Vibrio</taxon>
    </lineage>
</organism>
<comment type="caution">
    <text evidence="1">The sequence shown here is derived from an EMBL/GenBank/DDBJ whole genome shotgun (WGS) entry which is preliminary data.</text>
</comment>
<dbReference type="EMBL" id="BATJ01000008">
    <property type="protein sequence ID" value="GAD67513.1"/>
    <property type="molecule type" value="Genomic_DNA"/>
</dbReference>
<sequence length="269" mass="30933">MIGFNNSQNDHICQMVLPVIDPKQAFQSEYQPAIDDLLKCLKGGLGANLHSVYLYGSVANKMAQPGRSNLDVVVVTHRSFSDQRTTLFNTIRWRFQKAFPFITAVDFKVGLAQDIASIEGILSWGFLLRHRAVCVYGDDLSECFGDYEPSWEIAKQWNMDVEDWLAVYRHRIAKAQTSEQQVKAQVIIAKKLLRASYSLVMHRDKNWFDDPVECGRHFLRYYPERQVEIDRLGILLSGRPIPKRSVIGILDGFGEWLVKQYKKTEFKIG</sequence>
<proteinExistence type="predicted"/>
<dbReference type="SUPFAM" id="SSF81301">
    <property type="entry name" value="Nucleotidyltransferase"/>
    <property type="match status" value="1"/>
</dbReference>
<accession>U3BLM6</accession>
<evidence type="ECO:0000313" key="2">
    <source>
        <dbReference type="Proteomes" id="UP000016570"/>
    </source>
</evidence>
<name>U3BLM6_VIBPR</name>
<evidence type="ECO:0008006" key="3">
    <source>
        <dbReference type="Google" id="ProtNLM"/>
    </source>
</evidence>
<gene>
    <name evidence="1" type="ORF">VPR01S_08_00950</name>
</gene>
<dbReference type="AlphaFoldDB" id="U3BLM6"/>
<keyword evidence="2" id="KW-1185">Reference proteome</keyword>
<dbReference type="Proteomes" id="UP000016570">
    <property type="component" value="Unassembled WGS sequence"/>
</dbReference>
<dbReference type="InterPro" id="IPR043519">
    <property type="entry name" value="NT_sf"/>
</dbReference>
<evidence type="ECO:0000313" key="1">
    <source>
        <dbReference type="EMBL" id="GAD67513.1"/>
    </source>
</evidence>
<reference evidence="1 2" key="1">
    <citation type="submission" date="2013-09" db="EMBL/GenBank/DDBJ databases">
        <title>Whole genome shotgun sequence of Vibrio proteolyticus NBRC 13287.</title>
        <authorList>
            <person name="Isaki S."/>
            <person name="Hosoyama A."/>
            <person name="Numata M."/>
            <person name="Hashimoto M."/>
            <person name="Hosoyama Y."/>
            <person name="Tsuchikane K."/>
            <person name="Noguchi M."/>
            <person name="Hirakata S."/>
            <person name="Ichikawa N."/>
            <person name="Ohji S."/>
            <person name="Yamazoe A."/>
            <person name="Fujita N."/>
        </authorList>
    </citation>
    <scope>NUCLEOTIDE SEQUENCE [LARGE SCALE GENOMIC DNA]</scope>
    <source>
        <strain evidence="1 2">NBRC 13287</strain>
    </source>
</reference>
<dbReference type="Gene3D" id="3.30.460.10">
    <property type="entry name" value="Beta Polymerase, domain 2"/>
    <property type="match status" value="1"/>
</dbReference>
<protein>
    <recommendedName>
        <fullName evidence="3">Polymerase nucleotidyl transferase domain-containing protein</fullName>
    </recommendedName>
</protein>
<dbReference type="STRING" id="1219065.VPR01S_08_00950"/>
<dbReference type="eggNOG" id="COG1708">
    <property type="taxonomic scope" value="Bacteria"/>
</dbReference>